<evidence type="ECO:0000259" key="1">
    <source>
        <dbReference type="Pfam" id="PF06983"/>
    </source>
</evidence>
<evidence type="ECO:0000313" key="3">
    <source>
        <dbReference type="Proteomes" id="UP000219621"/>
    </source>
</evidence>
<proteinExistence type="predicted"/>
<organism evidence="2 3">
    <name type="scientific">Caenispirillum bisanense</name>
    <dbReference type="NCBI Taxonomy" id="414052"/>
    <lineage>
        <taxon>Bacteria</taxon>
        <taxon>Pseudomonadati</taxon>
        <taxon>Pseudomonadota</taxon>
        <taxon>Alphaproteobacteria</taxon>
        <taxon>Rhodospirillales</taxon>
        <taxon>Novispirillaceae</taxon>
        <taxon>Caenispirillum</taxon>
    </lineage>
</organism>
<dbReference type="CDD" id="cd06588">
    <property type="entry name" value="PhnB_like"/>
    <property type="match status" value="1"/>
</dbReference>
<name>A0A286H0J5_9PROT</name>
<dbReference type="OrthoDB" id="9795306at2"/>
<feature type="domain" description="PhnB-like" evidence="1">
    <location>
        <begin position="2"/>
        <end position="133"/>
    </location>
</feature>
<reference evidence="2 3" key="1">
    <citation type="submission" date="2017-09" db="EMBL/GenBank/DDBJ databases">
        <authorList>
            <person name="Ehlers B."/>
            <person name="Leendertz F.H."/>
        </authorList>
    </citation>
    <scope>NUCLEOTIDE SEQUENCE [LARGE SCALE GENOMIC DNA]</scope>
    <source>
        <strain evidence="2 3">USBA 140</strain>
    </source>
</reference>
<dbReference type="InterPro" id="IPR028973">
    <property type="entry name" value="PhnB-like"/>
</dbReference>
<dbReference type="Gene3D" id="3.10.180.10">
    <property type="entry name" value="2,3-Dihydroxybiphenyl 1,2-Dioxygenase, domain 1"/>
    <property type="match status" value="1"/>
</dbReference>
<keyword evidence="3" id="KW-1185">Reference proteome</keyword>
<dbReference type="InterPro" id="IPR029068">
    <property type="entry name" value="Glyas_Bleomycin-R_OHBP_Dase"/>
</dbReference>
<protein>
    <submittedName>
        <fullName evidence="2">PhnB protein</fullName>
    </submittedName>
</protein>
<accession>A0A286H0J5</accession>
<dbReference type="PANTHER" id="PTHR33990:SF1">
    <property type="entry name" value="PROTEIN YJDN"/>
    <property type="match status" value="1"/>
</dbReference>
<dbReference type="EMBL" id="OCNJ01000014">
    <property type="protein sequence ID" value="SOE00824.1"/>
    <property type="molecule type" value="Genomic_DNA"/>
</dbReference>
<dbReference type="RefSeq" id="WP_097281385.1">
    <property type="nucleotide sequence ID" value="NZ_OCNJ01000014.1"/>
</dbReference>
<dbReference type="Proteomes" id="UP000219621">
    <property type="component" value="Unassembled WGS sequence"/>
</dbReference>
<dbReference type="Pfam" id="PF06983">
    <property type="entry name" value="3-dmu-9_3-mt"/>
    <property type="match status" value="1"/>
</dbReference>
<dbReference type="SUPFAM" id="SSF54593">
    <property type="entry name" value="Glyoxalase/Bleomycin resistance protein/Dihydroxybiphenyl dioxygenase"/>
    <property type="match status" value="1"/>
</dbReference>
<gene>
    <name evidence="2" type="ORF">SAMN05421508_11455</name>
</gene>
<dbReference type="AlphaFoldDB" id="A0A286H0J5"/>
<dbReference type="PANTHER" id="PTHR33990">
    <property type="entry name" value="PROTEIN YJDN-RELATED"/>
    <property type="match status" value="1"/>
</dbReference>
<evidence type="ECO:0000313" key="2">
    <source>
        <dbReference type="EMBL" id="SOE00824.1"/>
    </source>
</evidence>
<sequence length="139" mass="15382">MQITPYLNFQGDCREAFTLYAELFGGRVAEVLTYDQAPPGSEMPGLPPEWAGKVMHAQLVVGDQTIMASDCPPAMYRAPQGTFVHLEFPEPGKAEEVFARLAEGGIIAMPMAETFWAYAFGMVVDRFGMPWMVSRGRPM</sequence>